<dbReference type="EMBL" id="JGDB01000229">
    <property type="protein sequence ID" value="EXY89781.1"/>
    <property type="molecule type" value="Genomic_DNA"/>
</dbReference>
<protein>
    <submittedName>
        <fullName evidence="2">Putative transposase DDE domain-containing protein</fullName>
    </submittedName>
</protein>
<accession>A0A015XKY9</accession>
<dbReference type="AlphaFoldDB" id="A0A015XKY9"/>
<dbReference type="EMBL" id="JGDB01000421">
    <property type="protein sequence ID" value="EXY87560.1"/>
    <property type="molecule type" value="Genomic_DNA"/>
</dbReference>
<evidence type="ECO:0000313" key="4">
    <source>
        <dbReference type="EMBL" id="EXY93255.1"/>
    </source>
</evidence>
<comment type="caution">
    <text evidence="4">The sequence shown here is derived from an EMBL/GenBank/DDBJ whole genome shotgun (WGS) entry which is preliminary data.</text>
</comment>
<proteinExistence type="predicted"/>
<sequence>MEAKIEKISELSKLLSVKTRMSDDLFHLFGKFGIGHLLSRLSLEKQDGVSASELLLSLCLFRIVGESIHSICKHKIYELSNHGKNCFYRMMIRPQMDWRRLMNHFALRYMCLLRKYGEVPQSDTTTCFIIDDTVLEKSGVRMEGISRVFDHMKGRCVLGYKLLLCAFFDGKTTIPFDFSLHQEKGKQGNYGLTRQQLKKAYHTKRNTG</sequence>
<evidence type="ECO:0000313" key="2">
    <source>
        <dbReference type="EMBL" id="EXY89781.1"/>
    </source>
</evidence>
<dbReference type="EMBL" id="JGDB01000001">
    <property type="protein sequence ID" value="EXY93255.1"/>
    <property type="molecule type" value="Genomic_DNA"/>
</dbReference>
<feature type="non-terminal residue" evidence="4">
    <location>
        <position position="208"/>
    </location>
</feature>
<gene>
    <name evidence="4" type="ORF">M125_0107</name>
    <name evidence="3" type="ORF">M125_3321</name>
    <name evidence="2" type="ORF">M125_3549</name>
    <name evidence="1" type="ORF">M125_5822</name>
</gene>
<dbReference type="EMBL" id="JGDB01000212">
    <property type="protein sequence ID" value="EXY90002.1"/>
    <property type="molecule type" value="Genomic_DNA"/>
</dbReference>
<evidence type="ECO:0000313" key="1">
    <source>
        <dbReference type="EMBL" id="EXY87560.1"/>
    </source>
</evidence>
<dbReference type="Proteomes" id="UP000020773">
    <property type="component" value="Unassembled WGS sequence"/>
</dbReference>
<organism evidence="4 5">
    <name type="scientific">Bacteroides fragilis str. 3998T(B)3</name>
    <dbReference type="NCBI Taxonomy" id="1339316"/>
    <lineage>
        <taxon>Bacteria</taxon>
        <taxon>Pseudomonadati</taxon>
        <taxon>Bacteroidota</taxon>
        <taxon>Bacteroidia</taxon>
        <taxon>Bacteroidales</taxon>
        <taxon>Bacteroidaceae</taxon>
        <taxon>Bacteroides</taxon>
    </lineage>
</organism>
<evidence type="ECO:0000313" key="5">
    <source>
        <dbReference type="Proteomes" id="UP000020773"/>
    </source>
</evidence>
<reference evidence="4 5" key="1">
    <citation type="submission" date="2014-02" db="EMBL/GenBank/DDBJ databases">
        <authorList>
            <person name="Sears C."/>
            <person name="Carroll K."/>
            <person name="Sack B.R."/>
            <person name="Qadri F."/>
            <person name="Myers L.L."/>
            <person name="Chung G.-T."/>
            <person name="Escheverria P."/>
            <person name="Fraser C.M."/>
            <person name="Sadzewicz L."/>
            <person name="Shefchek K.A."/>
            <person name="Tallon L."/>
            <person name="Das S.P."/>
            <person name="Daugherty S."/>
            <person name="Mongodin E.F."/>
        </authorList>
    </citation>
    <scope>NUCLEOTIDE SEQUENCE [LARGE SCALE GENOMIC DNA]</scope>
    <source>
        <strain evidence="4">3998T</strain>
        <strain evidence="5">3998T(B)3</strain>
    </source>
</reference>
<name>A0A015XKY9_BACFG</name>
<evidence type="ECO:0000313" key="3">
    <source>
        <dbReference type="EMBL" id="EXY90002.1"/>
    </source>
</evidence>